<dbReference type="GO" id="GO:0005737">
    <property type="term" value="C:cytoplasm"/>
    <property type="evidence" value="ECO:0007669"/>
    <property type="project" value="TreeGrafter"/>
</dbReference>
<proteinExistence type="inferred from homology"/>
<evidence type="ECO:0000256" key="8">
    <source>
        <dbReference type="ARBA" id="ARBA00023125"/>
    </source>
</evidence>
<evidence type="ECO:0000256" key="5">
    <source>
        <dbReference type="ARBA" id="ARBA00022801"/>
    </source>
</evidence>
<evidence type="ECO:0000313" key="18">
    <source>
        <dbReference type="EMBL" id="MBB6146065.1"/>
    </source>
</evidence>
<dbReference type="GO" id="GO:0046872">
    <property type="term" value="F:metal ion binding"/>
    <property type="evidence" value="ECO:0007669"/>
    <property type="project" value="UniProtKB-KW"/>
</dbReference>
<dbReference type="PROSITE" id="PS51194">
    <property type="entry name" value="HELICASE_CTER"/>
    <property type="match status" value="1"/>
</dbReference>
<dbReference type="SMART" id="SM00490">
    <property type="entry name" value="HELICc"/>
    <property type="match status" value="1"/>
</dbReference>
<reference evidence="18 19" key="1">
    <citation type="submission" date="2020-08" db="EMBL/GenBank/DDBJ databases">
        <title>Genomic Encyclopedia of Type Strains, Phase IV (KMG-IV): sequencing the most valuable type-strain genomes for metagenomic binning, comparative biology and taxonomic classification.</title>
        <authorList>
            <person name="Goeker M."/>
        </authorList>
    </citation>
    <scope>NUCLEOTIDE SEQUENCE [LARGE SCALE GENOMIC DNA]</scope>
    <source>
        <strain evidence="18 19">DSM 103733</strain>
    </source>
</reference>
<comment type="caution">
    <text evidence="18">The sequence shown here is derived from an EMBL/GenBank/DDBJ whole genome shotgun (WGS) entry which is preliminary data.</text>
</comment>
<evidence type="ECO:0000256" key="13">
    <source>
        <dbReference type="ARBA" id="ARBA00044550"/>
    </source>
</evidence>
<dbReference type="InterPro" id="IPR011545">
    <property type="entry name" value="DEAD/DEAH_box_helicase_dom"/>
</dbReference>
<gene>
    <name evidence="18" type="ORF">HNQ77_004035</name>
</gene>
<dbReference type="SUPFAM" id="SSF47819">
    <property type="entry name" value="HRDC-like"/>
    <property type="match status" value="1"/>
</dbReference>
<dbReference type="PROSITE" id="PS50967">
    <property type="entry name" value="HRDC"/>
    <property type="match status" value="1"/>
</dbReference>
<keyword evidence="6 18" id="KW-0347">Helicase</keyword>
<dbReference type="PANTHER" id="PTHR13710">
    <property type="entry name" value="DNA HELICASE RECQ FAMILY MEMBER"/>
    <property type="match status" value="1"/>
</dbReference>
<dbReference type="InterPro" id="IPR027417">
    <property type="entry name" value="P-loop_NTPase"/>
</dbReference>
<name>A0A841JZI6_9BACT</name>
<dbReference type="InterPro" id="IPR014001">
    <property type="entry name" value="Helicase_ATP-bd"/>
</dbReference>
<dbReference type="InterPro" id="IPR004589">
    <property type="entry name" value="DNA_helicase_ATP-dep_RecQ"/>
</dbReference>
<dbReference type="RefSeq" id="WP_050061045.1">
    <property type="nucleotide sequence ID" value="NZ_JACHEK010000008.1"/>
</dbReference>
<dbReference type="GO" id="GO:0005524">
    <property type="term" value="F:ATP binding"/>
    <property type="evidence" value="ECO:0007669"/>
    <property type="project" value="UniProtKB-KW"/>
</dbReference>
<dbReference type="CDD" id="cd17920">
    <property type="entry name" value="DEXHc_RecQ"/>
    <property type="match status" value="1"/>
</dbReference>
<evidence type="ECO:0000256" key="11">
    <source>
        <dbReference type="ARBA" id="ARBA00034808"/>
    </source>
</evidence>
<dbReference type="GO" id="GO:0043590">
    <property type="term" value="C:bacterial nucleoid"/>
    <property type="evidence" value="ECO:0007669"/>
    <property type="project" value="TreeGrafter"/>
</dbReference>
<evidence type="ECO:0000256" key="2">
    <source>
        <dbReference type="ARBA" id="ARBA00005446"/>
    </source>
</evidence>
<evidence type="ECO:0000256" key="3">
    <source>
        <dbReference type="ARBA" id="ARBA00022723"/>
    </source>
</evidence>
<evidence type="ECO:0000256" key="9">
    <source>
        <dbReference type="ARBA" id="ARBA00023235"/>
    </source>
</evidence>
<feature type="region of interest" description="Disordered" evidence="14">
    <location>
        <begin position="578"/>
        <end position="613"/>
    </location>
</feature>
<dbReference type="NCBIfam" id="TIGR00614">
    <property type="entry name" value="recQ_fam"/>
    <property type="match status" value="1"/>
</dbReference>
<evidence type="ECO:0000259" key="16">
    <source>
        <dbReference type="PROSITE" id="PS51192"/>
    </source>
</evidence>
<evidence type="ECO:0000256" key="1">
    <source>
        <dbReference type="ARBA" id="ARBA00001946"/>
    </source>
</evidence>
<dbReference type="SMART" id="SM00341">
    <property type="entry name" value="HRDC"/>
    <property type="match status" value="1"/>
</dbReference>
<evidence type="ECO:0000256" key="7">
    <source>
        <dbReference type="ARBA" id="ARBA00022840"/>
    </source>
</evidence>
<dbReference type="InterPro" id="IPR044876">
    <property type="entry name" value="HRDC_dom_sf"/>
</dbReference>
<keyword evidence="7" id="KW-0067">ATP-binding</keyword>
<keyword evidence="19" id="KW-1185">Reference proteome</keyword>
<dbReference type="GO" id="GO:0003677">
    <property type="term" value="F:DNA binding"/>
    <property type="evidence" value="ECO:0007669"/>
    <property type="project" value="UniProtKB-KW"/>
</dbReference>
<dbReference type="GO" id="GO:0009378">
    <property type="term" value="F:four-way junction helicase activity"/>
    <property type="evidence" value="ECO:0007669"/>
    <property type="project" value="TreeGrafter"/>
</dbReference>
<dbReference type="SMART" id="SM00487">
    <property type="entry name" value="DEXDc"/>
    <property type="match status" value="1"/>
</dbReference>
<dbReference type="InterPro" id="IPR001650">
    <property type="entry name" value="Helicase_C-like"/>
</dbReference>
<comment type="catalytic activity">
    <reaction evidence="10">
        <text>Couples ATP hydrolysis with the unwinding of duplex DNA by translocating in the 3'-5' direction.</text>
        <dbReference type="EC" id="5.6.2.4"/>
    </reaction>
</comment>
<dbReference type="EMBL" id="JACHEK010000008">
    <property type="protein sequence ID" value="MBB6146065.1"/>
    <property type="molecule type" value="Genomic_DNA"/>
</dbReference>
<evidence type="ECO:0000256" key="6">
    <source>
        <dbReference type="ARBA" id="ARBA00022806"/>
    </source>
</evidence>
<dbReference type="GO" id="GO:0030894">
    <property type="term" value="C:replisome"/>
    <property type="evidence" value="ECO:0007669"/>
    <property type="project" value="TreeGrafter"/>
</dbReference>
<evidence type="ECO:0000256" key="10">
    <source>
        <dbReference type="ARBA" id="ARBA00034617"/>
    </source>
</evidence>
<dbReference type="InterPro" id="IPR032284">
    <property type="entry name" value="RecQ_Zn-bd"/>
</dbReference>
<accession>A0A841JZI6</accession>
<dbReference type="Pfam" id="PF00570">
    <property type="entry name" value="HRDC"/>
    <property type="match status" value="1"/>
</dbReference>
<feature type="domain" description="Helicase ATP-binding" evidence="16">
    <location>
        <begin position="33"/>
        <end position="201"/>
    </location>
</feature>
<dbReference type="GO" id="GO:0006310">
    <property type="term" value="P:DNA recombination"/>
    <property type="evidence" value="ECO:0007669"/>
    <property type="project" value="InterPro"/>
</dbReference>
<feature type="domain" description="Helicase C-terminal" evidence="17">
    <location>
        <begin position="226"/>
        <end position="398"/>
    </location>
</feature>
<sequence length="689" mass="76391">MTSLVEPVSASPSDVLHRTFGFAGFRSNQEAVCMAAISGRDVLLVMPTGSGKSLCYQLPAVVRGGTALVISPLIALMEDQAAKLAALGLRVARIHSGMDRETSRDACREYLAGRLQFLFIAPERLRVPGFAEMLGKRKPNLIAIDEAHCISQWGHDFRPDYRLLGRSLSLLRPAPVIALTATATPVVQNDIAEQLEMKSGARFIHGFRRDNLAIEVVEVSKPRRAQFCAELLSLKERRPAIIYAPTRKEAETTAAELAESYPSAAYHAGLDAQVRERVQREFLSGRLEVVVATIAFGMGIDKADVRTVIHTALPASVEGYYQEIGRAGRDGLTSRTILMHSFADRRTHDFFYQRDYPELAVLDRIVRKLGRDARPADELRFDLDMDAEVFSKALEKLEAHGGVVIDFEGTVTKGERAWRDPYARQCQHRQTQIEKMLRFAEGGHCRMSMLVEHFGDDEDAGERCGLCDFCAPAEAIAQVFRPLDHREEDTVFAVVRALRPVQGMSTGKLHKQLFPNEQMERDEFEALLVAMARGGYASFEDAEFEKDGRTIAYRKVSLTDAGEEIESSTRLRLFLPDAGAESSAKGRSRGKGARSTERTPAAKKSAAPAAEVAYSPQEAELDKKLRAWRLDEAKKSGFPAFRIFGDKTLRGIVLERPRTLEDLLRVDGIGPEKASRFGESICALCSVSE</sequence>
<dbReference type="GO" id="GO:0043138">
    <property type="term" value="F:3'-5' DNA helicase activity"/>
    <property type="evidence" value="ECO:0007669"/>
    <property type="project" value="UniProtKB-EC"/>
</dbReference>
<evidence type="ECO:0000259" key="17">
    <source>
        <dbReference type="PROSITE" id="PS51194"/>
    </source>
</evidence>
<dbReference type="GO" id="GO:0006281">
    <property type="term" value="P:DNA repair"/>
    <property type="evidence" value="ECO:0007669"/>
    <property type="project" value="TreeGrafter"/>
</dbReference>
<dbReference type="Gene3D" id="3.40.50.300">
    <property type="entry name" value="P-loop containing nucleotide triphosphate hydrolases"/>
    <property type="match status" value="2"/>
</dbReference>
<dbReference type="FunFam" id="3.40.50.300:FF:001389">
    <property type="entry name" value="ATP-dependent DNA helicase RecQ"/>
    <property type="match status" value="1"/>
</dbReference>
<dbReference type="GO" id="GO:0016787">
    <property type="term" value="F:hydrolase activity"/>
    <property type="evidence" value="ECO:0007669"/>
    <property type="project" value="UniProtKB-KW"/>
</dbReference>
<dbReference type="Pfam" id="PF16124">
    <property type="entry name" value="RecQ_Zn_bind"/>
    <property type="match status" value="1"/>
</dbReference>
<dbReference type="OrthoDB" id="9763310at2"/>
<dbReference type="Pfam" id="PF00271">
    <property type="entry name" value="Helicase_C"/>
    <property type="match status" value="1"/>
</dbReference>
<dbReference type="AlphaFoldDB" id="A0A841JZI6"/>
<keyword evidence="8" id="KW-0238">DNA-binding</keyword>
<dbReference type="InterPro" id="IPR002121">
    <property type="entry name" value="HRDC_dom"/>
</dbReference>
<evidence type="ECO:0000256" key="14">
    <source>
        <dbReference type="SAM" id="MobiDB-lite"/>
    </source>
</evidence>
<evidence type="ECO:0000256" key="12">
    <source>
        <dbReference type="ARBA" id="ARBA00044535"/>
    </source>
</evidence>
<dbReference type="SUPFAM" id="SSF52540">
    <property type="entry name" value="P-loop containing nucleoside triphosphate hydrolases"/>
    <property type="match status" value="1"/>
</dbReference>
<keyword evidence="4" id="KW-0547">Nucleotide-binding</keyword>
<evidence type="ECO:0000256" key="4">
    <source>
        <dbReference type="ARBA" id="ARBA00022741"/>
    </source>
</evidence>
<dbReference type="Gene3D" id="1.10.150.80">
    <property type="entry name" value="HRDC domain"/>
    <property type="match status" value="1"/>
</dbReference>
<dbReference type="Pfam" id="PF00270">
    <property type="entry name" value="DEAD"/>
    <property type="match status" value="1"/>
</dbReference>
<evidence type="ECO:0000313" key="19">
    <source>
        <dbReference type="Proteomes" id="UP000538666"/>
    </source>
</evidence>
<keyword evidence="3" id="KW-0479">Metal-binding</keyword>
<keyword evidence="5" id="KW-0378">Hydrolase</keyword>
<dbReference type="EC" id="5.6.2.4" evidence="11"/>
<comment type="cofactor">
    <cofactor evidence="1">
        <name>Mg(2+)</name>
        <dbReference type="ChEBI" id="CHEBI:18420"/>
    </cofactor>
</comment>
<dbReference type="Proteomes" id="UP000538666">
    <property type="component" value="Unassembled WGS sequence"/>
</dbReference>
<feature type="domain" description="HRDC" evidence="15">
    <location>
        <begin position="615"/>
        <end position="689"/>
    </location>
</feature>
<dbReference type="PROSITE" id="PS51192">
    <property type="entry name" value="HELICASE_ATP_BIND_1"/>
    <property type="match status" value="1"/>
</dbReference>
<evidence type="ECO:0000259" key="15">
    <source>
        <dbReference type="PROSITE" id="PS50967"/>
    </source>
</evidence>
<dbReference type="InterPro" id="IPR010997">
    <property type="entry name" value="HRDC-like_sf"/>
</dbReference>
<keyword evidence="9" id="KW-0413">Isomerase</keyword>
<organism evidence="18 19">
    <name type="scientific">Silvibacterium bohemicum</name>
    <dbReference type="NCBI Taxonomy" id="1577686"/>
    <lineage>
        <taxon>Bacteria</taxon>
        <taxon>Pseudomonadati</taxon>
        <taxon>Acidobacteriota</taxon>
        <taxon>Terriglobia</taxon>
        <taxon>Terriglobales</taxon>
        <taxon>Acidobacteriaceae</taxon>
        <taxon>Silvibacterium</taxon>
    </lineage>
</organism>
<protein>
    <recommendedName>
        <fullName evidence="12">ATP-dependent DNA helicase RecQ</fullName>
        <ecNumber evidence="11">5.6.2.4</ecNumber>
    </recommendedName>
    <alternativeName>
        <fullName evidence="13">DNA 3'-5' helicase RecQ</fullName>
    </alternativeName>
</protein>
<dbReference type="PANTHER" id="PTHR13710:SF105">
    <property type="entry name" value="ATP-DEPENDENT DNA HELICASE Q1"/>
    <property type="match status" value="1"/>
</dbReference>
<comment type="similarity">
    <text evidence="2">Belongs to the helicase family. RecQ subfamily.</text>
</comment>